<protein>
    <recommendedName>
        <fullName evidence="3">Transposable element Tc1 transposase</fullName>
    </recommendedName>
</protein>
<comment type="caution">
    <text evidence="1">The sequence shown here is derived from an EMBL/GenBank/DDBJ whole genome shotgun (WGS) entry which is preliminary data.</text>
</comment>
<dbReference type="Gene3D" id="3.30.420.10">
    <property type="entry name" value="Ribonuclease H-like superfamily/Ribonuclease H"/>
    <property type="match status" value="1"/>
</dbReference>
<sequence length="97" mass="10721">MGAMNGRSQILNYLPQTPTFKLEGSSVLVWGPMFANEAGILASIDGIMNRMKYLDVLNKILKLRAQKLSLGSNSIFQQDNDSKHTAGNREVKVIVQV</sequence>
<dbReference type="AlphaFoldDB" id="A0A4Y2LLF5"/>
<accession>A0A4Y2LLF5</accession>
<dbReference type="Proteomes" id="UP000499080">
    <property type="component" value="Unassembled WGS sequence"/>
</dbReference>
<evidence type="ECO:0008006" key="3">
    <source>
        <dbReference type="Google" id="ProtNLM"/>
    </source>
</evidence>
<dbReference type="OrthoDB" id="4843387at2759"/>
<proteinExistence type="predicted"/>
<dbReference type="InterPro" id="IPR036397">
    <property type="entry name" value="RNaseH_sf"/>
</dbReference>
<dbReference type="GO" id="GO:0003676">
    <property type="term" value="F:nucleic acid binding"/>
    <property type="evidence" value="ECO:0007669"/>
    <property type="project" value="InterPro"/>
</dbReference>
<evidence type="ECO:0000313" key="2">
    <source>
        <dbReference type="Proteomes" id="UP000499080"/>
    </source>
</evidence>
<organism evidence="1 2">
    <name type="scientific">Araneus ventricosus</name>
    <name type="common">Orbweaver spider</name>
    <name type="synonym">Epeira ventricosa</name>
    <dbReference type="NCBI Taxonomy" id="182803"/>
    <lineage>
        <taxon>Eukaryota</taxon>
        <taxon>Metazoa</taxon>
        <taxon>Ecdysozoa</taxon>
        <taxon>Arthropoda</taxon>
        <taxon>Chelicerata</taxon>
        <taxon>Arachnida</taxon>
        <taxon>Araneae</taxon>
        <taxon>Araneomorphae</taxon>
        <taxon>Entelegynae</taxon>
        <taxon>Araneoidea</taxon>
        <taxon>Araneidae</taxon>
        <taxon>Araneus</taxon>
    </lineage>
</organism>
<keyword evidence="2" id="KW-1185">Reference proteome</keyword>
<reference evidence="1 2" key="1">
    <citation type="journal article" date="2019" name="Sci. Rep.">
        <title>Orb-weaving spider Araneus ventricosus genome elucidates the spidroin gene catalogue.</title>
        <authorList>
            <person name="Kono N."/>
            <person name="Nakamura H."/>
            <person name="Ohtoshi R."/>
            <person name="Moran D.A.P."/>
            <person name="Shinohara A."/>
            <person name="Yoshida Y."/>
            <person name="Fujiwara M."/>
            <person name="Mori M."/>
            <person name="Tomita M."/>
            <person name="Arakawa K."/>
        </authorList>
    </citation>
    <scope>NUCLEOTIDE SEQUENCE [LARGE SCALE GENOMIC DNA]</scope>
</reference>
<name>A0A4Y2LLF5_ARAVE</name>
<dbReference type="EMBL" id="BGPR01119306">
    <property type="protein sequence ID" value="GBN15354.1"/>
    <property type="molecule type" value="Genomic_DNA"/>
</dbReference>
<evidence type="ECO:0000313" key="1">
    <source>
        <dbReference type="EMBL" id="GBN15354.1"/>
    </source>
</evidence>
<gene>
    <name evidence="1" type="ORF">AVEN_41154_1</name>
</gene>